<keyword evidence="2" id="KW-0520">NAD</keyword>
<keyword evidence="6" id="KW-1185">Reference proteome</keyword>
<dbReference type="InterPro" id="IPR029753">
    <property type="entry name" value="D-isomer_DH_CS"/>
</dbReference>
<keyword evidence="1" id="KW-0560">Oxidoreductase</keyword>
<feature type="compositionally biased region" description="Polar residues" evidence="3">
    <location>
        <begin position="1"/>
        <end position="10"/>
    </location>
</feature>
<dbReference type="STRING" id="1166337.SAMN05192580_3403"/>
<evidence type="ECO:0000259" key="4">
    <source>
        <dbReference type="Pfam" id="PF02826"/>
    </source>
</evidence>
<accession>A0A1I6M3T7</accession>
<reference evidence="5 6" key="1">
    <citation type="submission" date="2016-10" db="EMBL/GenBank/DDBJ databases">
        <authorList>
            <person name="de Groot N.N."/>
        </authorList>
    </citation>
    <scope>NUCLEOTIDE SEQUENCE [LARGE SCALE GENOMIC DNA]</scope>
    <source>
        <strain evidence="5 6">S5-249</strain>
    </source>
</reference>
<feature type="domain" description="D-isomer specific 2-hydroxyacid dehydrogenase NAD-binding" evidence="4">
    <location>
        <begin position="141"/>
        <end position="313"/>
    </location>
</feature>
<dbReference type="AlphaFoldDB" id="A0A1I6M3T7"/>
<sequence>MRPTDDSGSTMPGEAASRNAGTPLRMLFPRDGWVRMRDAIADAGIRIEPVLFEPDGSFSVEGRAIPLDQARFTAAWFSLDTFARGQDEAFLARMVEAPDLRWMQSARAGYDHPAFARLAAKGVRLSMSKAMIPAIGEYVVAAVFDHFQRGPERRAAQAAQRWQAFPFREIAGSRWLCVGYGEIGRDIAVRARALGAHVTGVRRSGGTDADADAIVRPDDMADALAQADVVILSVPLTRDNDGAYGADFFAGFKPGALFINVGRGPLLDEAALRSALDDGRVGHAVLDVCRVEPLPPGEWQWTHPRVTLTAHTAGIGSGLYARTDRLLVDNLVRYTTGAPLLHEIGPEALA</sequence>
<evidence type="ECO:0000256" key="3">
    <source>
        <dbReference type="SAM" id="MobiDB-lite"/>
    </source>
</evidence>
<protein>
    <submittedName>
        <fullName evidence="5">Phosphoglycerate dehydrogenase</fullName>
    </submittedName>
</protein>
<dbReference type="Proteomes" id="UP000198824">
    <property type="component" value="Unassembled WGS sequence"/>
</dbReference>
<dbReference type="GO" id="GO:0016616">
    <property type="term" value="F:oxidoreductase activity, acting on the CH-OH group of donors, NAD or NADP as acceptor"/>
    <property type="evidence" value="ECO:0007669"/>
    <property type="project" value="UniProtKB-ARBA"/>
</dbReference>
<gene>
    <name evidence="5" type="ORF">SAMN05192580_3403</name>
</gene>
<dbReference type="PROSITE" id="PS00671">
    <property type="entry name" value="D_2_HYDROXYACID_DH_3"/>
    <property type="match status" value="1"/>
</dbReference>
<dbReference type="SUPFAM" id="SSF51735">
    <property type="entry name" value="NAD(P)-binding Rossmann-fold domains"/>
    <property type="match status" value="1"/>
</dbReference>
<dbReference type="PANTHER" id="PTHR43333:SF1">
    <property type="entry name" value="D-ISOMER SPECIFIC 2-HYDROXYACID DEHYDROGENASE NAD-BINDING DOMAIN-CONTAINING PROTEIN"/>
    <property type="match status" value="1"/>
</dbReference>
<dbReference type="InterPro" id="IPR006140">
    <property type="entry name" value="D-isomer_DH_NAD-bd"/>
</dbReference>
<organism evidence="5 6">
    <name type="scientific">Sphingomonas jatrophae</name>
    <dbReference type="NCBI Taxonomy" id="1166337"/>
    <lineage>
        <taxon>Bacteria</taxon>
        <taxon>Pseudomonadati</taxon>
        <taxon>Pseudomonadota</taxon>
        <taxon>Alphaproteobacteria</taxon>
        <taxon>Sphingomonadales</taxon>
        <taxon>Sphingomonadaceae</taxon>
        <taxon>Sphingomonas</taxon>
    </lineage>
</organism>
<evidence type="ECO:0000256" key="2">
    <source>
        <dbReference type="ARBA" id="ARBA00023027"/>
    </source>
</evidence>
<dbReference type="GO" id="GO:0051287">
    <property type="term" value="F:NAD binding"/>
    <property type="evidence" value="ECO:0007669"/>
    <property type="project" value="InterPro"/>
</dbReference>
<dbReference type="Gene3D" id="3.40.50.720">
    <property type="entry name" value="NAD(P)-binding Rossmann-like Domain"/>
    <property type="match status" value="2"/>
</dbReference>
<dbReference type="Pfam" id="PF02826">
    <property type="entry name" value="2-Hacid_dh_C"/>
    <property type="match status" value="1"/>
</dbReference>
<dbReference type="InterPro" id="IPR036291">
    <property type="entry name" value="NAD(P)-bd_dom_sf"/>
</dbReference>
<feature type="region of interest" description="Disordered" evidence="3">
    <location>
        <begin position="1"/>
        <end position="21"/>
    </location>
</feature>
<evidence type="ECO:0000313" key="6">
    <source>
        <dbReference type="Proteomes" id="UP000198824"/>
    </source>
</evidence>
<evidence type="ECO:0000256" key="1">
    <source>
        <dbReference type="ARBA" id="ARBA00023002"/>
    </source>
</evidence>
<dbReference type="RefSeq" id="WP_242653546.1">
    <property type="nucleotide sequence ID" value="NZ_FOZG01000003.1"/>
</dbReference>
<evidence type="ECO:0000313" key="5">
    <source>
        <dbReference type="EMBL" id="SFS10341.1"/>
    </source>
</evidence>
<dbReference type="PANTHER" id="PTHR43333">
    <property type="entry name" value="2-HACID_DH_C DOMAIN-CONTAINING PROTEIN"/>
    <property type="match status" value="1"/>
</dbReference>
<dbReference type="EMBL" id="FOZG01000003">
    <property type="protein sequence ID" value="SFS10341.1"/>
    <property type="molecule type" value="Genomic_DNA"/>
</dbReference>
<proteinExistence type="predicted"/>
<name>A0A1I6M3T7_9SPHN</name>